<evidence type="ECO:0000313" key="1">
    <source>
        <dbReference type="EMBL" id="MBE9254535.1"/>
    </source>
</evidence>
<dbReference type="EMBL" id="JADEVV010000032">
    <property type="protein sequence ID" value="MBE9254535.1"/>
    <property type="molecule type" value="Genomic_DNA"/>
</dbReference>
<comment type="caution">
    <text evidence="1">The sequence shown here is derived from an EMBL/GenBank/DDBJ whole genome shotgun (WGS) entry which is preliminary data.</text>
</comment>
<protein>
    <submittedName>
        <fullName evidence="1">Uncharacterized protein</fullName>
    </submittedName>
</protein>
<gene>
    <name evidence="1" type="ORF">IQ217_11935</name>
</gene>
<name>A0ABR9VT54_9SYNC</name>
<keyword evidence="2" id="KW-1185">Reference proteome</keyword>
<reference evidence="1 2" key="1">
    <citation type="submission" date="2020-10" db="EMBL/GenBank/DDBJ databases">
        <authorList>
            <person name="Castelo-Branco R."/>
            <person name="Eusebio N."/>
            <person name="Adriana R."/>
            <person name="Vieira A."/>
            <person name="Brugerolle De Fraissinette N."/>
            <person name="Rezende De Castro R."/>
            <person name="Schneider M.P."/>
            <person name="Vasconcelos V."/>
            <person name="Leao P.N."/>
        </authorList>
    </citation>
    <scope>NUCLEOTIDE SEQUENCE [LARGE SCALE GENOMIC DNA]</scope>
    <source>
        <strain evidence="1 2">LEGE 00031</strain>
    </source>
</reference>
<dbReference type="Proteomes" id="UP000658720">
    <property type="component" value="Unassembled WGS sequence"/>
</dbReference>
<proteinExistence type="predicted"/>
<organism evidence="1 2">
    <name type="scientific">Synechocystis salina LEGE 00031</name>
    <dbReference type="NCBI Taxonomy" id="1828736"/>
    <lineage>
        <taxon>Bacteria</taxon>
        <taxon>Bacillati</taxon>
        <taxon>Cyanobacteriota</taxon>
        <taxon>Cyanophyceae</taxon>
        <taxon>Synechococcales</taxon>
        <taxon>Merismopediaceae</taxon>
        <taxon>Synechocystis</taxon>
    </lineage>
</organism>
<evidence type="ECO:0000313" key="2">
    <source>
        <dbReference type="Proteomes" id="UP000658720"/>
    </source>
</evidence>
<dbReference type="RefSeq" id="WP_194020109.1">
    <property type="nucleotide sequence ID" value="NZ_JADEVV010000032.1"/>
</dbReference>
<accession>A0ABR9VT54</accession>
<sequence>MIQPAIHLAQKFGDRLAACDYGKAWDLLSPELKREYSPKTLQTTVEEMISYGSGPIQRAIMMTEWQYTAMENDDVVWLYVALEGEDFGEAVTVIVQ</sequence>